<evidence type="ECO:0000313" key="1">
    <source>
        <dbReference type="EMBL" id="WKN40067.1"/>
    </source>
</evidence>
<sequence>MTNPHSIRQIDIVFETLSVPPPYSHQYTFQLRFEKDAVQVKYELQYTDRDELTEEEVWEEGFTPDDDYHWQGGLPQVWQATLLEHWGTTEWIAPEEAKNTPENALLITTVSDDEGQQVGIPKLQARWEYLLQELTQAVYEAAQREHPLQLRYLERKGATEALSLTLRASFLQRSLEVDYTEGGHTHHETPSWSTLEPLLNTIYLLDYDSEKATTKPPTRSGQYLDPGDGHWYAFGKQVTNVGTKNHLAEIERFFSGYRKRT</sequence>
<reference evidence="1" key="2">
    <citation type="journal article" date="2024" name="Antonie Van Leeuwenhoek">
        <title>Roseihalotalea indica gen. nov., sp. nov., a halophilic Bacteroidetes from mesopelagic Southwest Indian Ocean with higher carbohydrate metabolic potential.</title>
        <authorList>
            <person name="Chen B."/>
            <person name="Zhang M."/>
            <person name="Lin D."/>
            <person name="Ye J."/>
            <person name="Tang K."/>
        </authorList>
    </citation>
    <scope>NUCLEOTIDE SEQUENCE</scope>
    <source>
        <strain evidence="1">TK19036</strain>
    </source>
</reference>
<gene>
    <name evidence="1" type="ORF">K4G66_15340</name>
</gene>
<accession>A0AA49JJZ6</accession>
<protein>
    <submittedName>
        <fullName evidence="1">Uncharacterized protein</fullName>
    </submittedName>
</protein>
<dbReference type="AlphaFoldDB" id="A0AA49JJZ6"/>
<reference evidence="1" key="1">
    <citation type="journal article" date="2023" name="Comput. Struct. Biotechnol. J.">
        <title>Discovery of a novel marine Bacteroidetes with a rich repertoire of carbohydrate-active enzymes.</title>
        <authorList>
            <person name="Chen B."/>
            <person name="Liu G."/>
            <person name="Chen Q."/>
            <person name="Wang H."/>
            <person name="Liu L."/>
            <person name="Tang K."/>
        </authorList>
    </citation>
    <scope>NUCLEOTIDE SEQUENCE</scope>
    <source>
        <strain evidence="1">TK19036</strain>
    </source>
</reference>
<dbReference type="EMBL" id="CP120682">
    <property type="protein sequence ID" value="WKN40067.1"/>
    <property type="molecule type" value="Genomic_DNA"/>
</dbReference>
<organism evidence="1">
    <name type="scientific">Roseihalotalea indica</name>
    <dbReference type="NCBI Taxonomy" id="2867963"/>
    <lineage>
        <taxon>Bacteria</taxon>
        <taxon>Pseudomonadati</taxon>
        <taxon>Bacteroidota</taxon>
        <taxon>Cytophagia</taxon>
        <taxon>Cytophagales</taxon>
        <taxon>Catalimonadaceae</taxon>
        <taxon>Roseihalotalea</taxon>
    </lineage>
</organism>
<name>A0AA49JJZ6_9BACT</name>
<proteinExistence type="predicted"/>